<keyword evidence="3" id="KW-1185">Reference proteome</keyword>
<feature type="region of interest" description="Disordered" evidence="1">
    <location>
        <begin position="174"/>
        <end position="203"/>
    </location>
</feature>
<protein>
    <recommendedName>
        <fullName evidence="4">Extracellular protein</fullName>
    </recommendedName>
</protein>
<evidence type="ECO:0000256" key="1">
    <source>
        <dbReference type="SAM" id="MobiDB-lite"/>
    </source>
</evidence>
<sequence length="203" mass="21286">MNKLTKGALTMVLVGSITFSVTNALLADHSSKRLAQANDLTNSGDQKKADDINKAEKTVKNQTPTPDVKDVQPTHFHNIAVFQAAVLNNGNKSDKAIAVNQKNTKTISATSTTFNTPAPATTITTNSNTPTTGTTSTKSATTTATKNSTATANSTTKAITTTPTTTTMATTTTTATKTTNHGKQVSQSAKEKAASHQIKKINY</sequence>
<accession>A0ABT0W932</accession>
<dbReference type="EMBL" id="JAMQCR010000001">
    <property type="protein sequence ID" value="MCM2532580.1"/>
    <property type="molecule type" value="Genomic_DNA"/>
</dbReference>
<feature type="region of interest" description="Disordered" evidence="1">
    <location>
        <begin position="118"/>
        <end position="149"/>
    </location>
</feature>
<proteinExistence type="predicted"/>
<evidence type="ECO:0000313" key="2">
    <source>
        <dbReference type="EMBL" id="MCM2532580.1"/>
    </source>
</evidence>
<reference evidence="2 3" key="1">
    <citation type="submission" date="2022-06" db="EMBL/GenBank/DDBJ databases">
        <authorList>
            <person name="Jeon C.O."/>
        </authorList>
    </citation>
    <scope>NUCLEOTIDE SEQUENCE [LARGE SCALE GENOMIC DNA]</scope>
    <source>
        <strain evidence="2 3">KCTC 13943</strain>
    </source>
</reference>
<name>A0ABT0W932_9BACI</name>
<dbReference type="Proteomes" id="UP001523262">
    <property type="component" value="Unassembled WGS sequence"/>
</dbReference>
<evidence type="ECO:0008006" key="4">
    <source>
        <dbReference type="Google" id="ProtNLM"/>
    </source>
</evidence>
<evidence type="ECO:0000313" key="3">
    <source>
        <dbReference type="Proteomes" id="UP001523262"/>
    </source>
</evidence>
<comment type="caution">
    <text evidence="2">The sequence shown here is derived from an EMBL/GenBank/DDBJ whole genome shotgun (WGS) entry which is preliminary data.</text>
</comment>
<gene>
    <name evidence="2" type="ORF">NDK43_09520</name>
</gene>
<organism evidence="2 3">
    <name type="scientific">Neobacillus pocheonensis</name>
    <dbReference type="NCBI Taxonomy" id="363869"/>
    <lineage>
        <taxon>Bacteria</taxon>
        <taxon>Bacillati</taxon>
        <taxon>Bacillota</taxon>
        <taxon>Bacilli</taxon>
        <taxon>Bacillales</taxon>
        <taxon>Bacillaceae</taxon>
        <taxon>Neobacillus</taxon>
    </lineage>
</organism>